<feature type="domain" description="Flagellar hook-length control protein-like C-terminal" evidence="2">
    <location>
        <begin position="303"/>
        <end position="373"/>
    </location>
</feature>
<dbReference type="PANTHER" id="PTHR37533:SF2">
    <property type="entry name" value="FLAGELLAR HOOK-LENGTH CONTROL PROTEIN"/>
    <property type="match status" value="1"/>
</dbReference>
<dbReference type="AlphaFoldDB" id="A0A5E4VCU3"/>
<keyword evidence="3" id="KW-0282">Flagellum</keyword>
<dbReference type="EMBL" id="CABPSH010000005">
    <property type="protein sequence ID" value="VVE10117.1"/>
    <property type="molecule type" value="Genomic_DNA"/>
</dbReference>
<dbReference type="InterPro" id="IPR021136">
    <property type="entry name" value="Flagellar_hook_control-like_C"/>
</dbReference>
<keyword evidence="3" id="KW-0969">Cilium</keyword>
<name>A0A5E4VCU3_9BURK</name>
<keyword evidence="4" id="KW-1185">Reference proteome</keyword>
<evidence type="ECO:0000313" key="4">
    <source>
        <dbReference type="Proteomes" id="UP000400981"/>
    </source>
</evidence>
<dbReference type="InterPro" id="IPR038610">
    <property type="entry name" value="FliK-like_C_sf"/>
</dbReference>
<dbReference type="OrthoDB" id="8942541at2"/>
<dbReference type="CDD" id="cd17470">
    <property type="entry name" value="T3SS_Flik_C"/>
    <property type="match status" value="1"/>
</dbReference>
<dbReference type="Pfam" id="PF02120">
    <property type="entry name" value="Flg_hook"/>
    <property type="match status" value="1"/>
</dbReference>
<keyword evidence="3" id="KW-0966">Cell projection</keyword>
<feature type="region of interest" description="Disordered" evidence="1">
    <location>
        <begin position="377"/>
        <end position="423"/>
    </location>
</feature>
<evidence type="ECO:0000256" key="1">
    <source>
        <dbReference type="SAM" id="MobiDB-lite"/>
    </source>
</evidence>
<dbReference type="PANTHER" id="PTHR37533">
    <property type="entry name" value="FLAGELLAR HOOK-LENGTH CONTROL PROTEIN"/>
    <property type="match status" value="1"/>
</dbReference>
<accession>A0A5E4VCU3</accession>
<gene>
    <name evidence="3" type="ORF">PEP31012_02586</name>
</gene>
<dbReference type="Gene3D" id="3.30.750.140">
    <property type="match status" value="1"/>
</dbReference>
<protein>
    <submittedName>
        <fullName evidence="3">Flagellar hook-length control protein</fullName>
    </submittedName>
</protein>
<feature type="compositionally biased region" description="Basic and acidic residues" evidence="1">
    <location>
        <begin position="392"/>
        <end position="404"/>
    </location>
</feature>
<evidence type="ECO:0000313" key="3">
    <source>
        <dbReference type="EMBL" id="VVE10117.1"/>
    </source>
</evidence>
<reference evidence="3 4" key="1">
    <citation type="submission" date="2019-08" db="EMBL/GenBank/DDBJ databases">
        <authorList>
            <person name="Peeters C."/>
        </authorList>
    </citation>
    <scope>NUCLEOTIDE SEQUENCE [LARGE SCALE GENOMIC DNA]</scope>
    <source>
        <strain evidence="3 4">LMG 31012</strain>
    </source>
</reference>
<feature type="region of interest" description="Disordered" evidence="1">
    <location>
        <begin position="53"/>
        <end position="119"/>
    </location>
</feature>
<organism evidence="3 4">
    <name type="scientific">Pandoraea eparura</name>
    <dbReference type="NCBI Taxonomy" id="2508291"/>
    <lineage>
        <taxon>Bacteria</taxon>
        <taxon>Pseudomonadati</taxon>
        <taxon>Pseudomonadota</taxon>
        <taxon>Betaproteobacteria</taxon>
        <taxon>Burkholderiales</taxon>
        <taxon>Burkholderiaceae</taxon>
        <taxon>Pandoraea</taxon>
    </lineage>
</organism>
<sequence length="423" mass="42919">MIVEAARPMTLTGADPLANVADGALPADLAQAVPHPREGRALHDFAASLVRSSAEGREPVDGSVGQPDAVWGASGEASDASFGSGTEIPVTTPVTPAMPLTESDLSNAVETPGTVESARDDAGRARNVAFISPILPVMPAATTAVTPDVGEPAPMLPHADARGDASHDDTPTSHIATMLAARAHRMQGALGSVPLTERGSGAADASSFMAAAPTATASASRVASPMTLPPAVLLPADVTNDGGAAQRLRATRVTTPFASALATESTAASGTPGLAILAAMPSGQLAGHLSVGDGAAASRTLSERVQSMTENGVQEARMRLMPAELGEIGIVVRKSPMQLSVSLHVARPEVLSLVQGTVGLLRDMLSQRHAGEVHVSLASLPQHGGDGASGNARERHARDDRSGDTRPGLALGAADRGDEAFRL</sequence>
<dbReference type="InterPro" id="IPR052563">
    <property type="entry name" value="FliK"/>
</dbReference>
<dbReference type="Proteomes" id="UP000400981">
    <property type="component" value="Unassembled WGS sequence"/>
</dbReference>
<evidence type="ECO:0000259" key="2">
    <source>
        <dbReference type="Pfam" id="PF02120"/>
    </source>
</evidence>
<proteinExistence type="predicted"/>